<organism evidence="18 19">
    <name type="scientific">Vibrio casei</name>
    <dbReference type="NCBI Taxonomy" id="673372"/>
    <lineage>
        <taxon>Bacteria</taxon>
        <taxon>Pseudomonadati</taxon>
        <taxon>Pseudomonadota</taxon>
        <taxon>Gammaproteobacteria</taxon>
        <taxon>Vibrionales</taxon>
        <taxon>Vibrionaceae</taxon>
        <taxon>Vibrio</taxon>
    </lineage>
</organism>
<evidence type="ECO:0000256" key="8">
    <source>
        <dbReference type="ARBA" id="ARBA00022692"/>
    </source>
</evidence>
<dbReference type="SMART" id="SM00387">
    <property type="entry name" value="HATPase_c"/>
    <property type="match status" value="1"/>
</dbReference>
<dbReference type="FunFam" id="1.10.287.130:FF:000049">
    <property type="entry name" value="C4-dicarboxylate transport sensor protein DctB"/>
    <property type="match status" value="1"/>
</dbReference>
<keyword evidence="14 16" id="KW-0472">Membrane</keyword>
<dbReference type="PANTHER" id="PTHR43065">
    <property type="entry name" value="SENSOR HISTIDINE KINASE"/>
    <property type="match status" value="1"/>
</dbReference>
<evidence type="ECO:0000259" key="17">
    <source>
        <dbReference type="PROSITE" id="PS50109"/>
    </source>
</evidence>
<keyword evidence="13" id="KW-0902">Two-component regulatory system</keyword>
<evidence type="ECO:0000256" key="5">
    <source>
        <dbReference type="ARBA" id="ARBA00022519"/>
    </source>
</evidence>
<keyword evidence="4" id="KW-1003">Cell membrane</keyword>
<evidence type="ECO:0000256" key="10">
    <source>
        <dbReference type="ARBA" id="ARBA00022777"/>
    </source>
</evidence>
<evidence type="ECO:0000256" key="9">
    <source>
        <dbReference type="ARBA" id="ARBA00022741"/>
    </source>
</evidence>
<comment type="caution">
    <text evidence="18">The sequence shown here is derived from an EMBL/GenBank/DDBJ whole genome shotgun (WGS) entry which is preliminary data.</text>
</comment>
<evidence type="ECO:0000256" key="13">
    <source>
        <dbReference type="ARBA" id="ARBA00023012"/>
    </source>
</evidence>
<dbReference type="Gene3D" id="3.30.450.20">
    <property type="entry name" value="PAS domain"/>
    <property type="match status" value="2"/>
</dbReference>
<evidence type="ECO:0000256" key="2">
    <source>
        <dbReference type="ARBA" id="ARBA00004429"/>
    </source>
</evidence>
<dbReference type="Gene3D" id="3.30.565.10">
    <property type="entry name" value="Histidine kinase-like ATPase, C-terminal domain"/>
    <property type="match status" value="1"/>
</dbReference>
<dbReference type="FunFam" id="3.30.450.20:FF:000127">
    <property type="entry name" value="C4-dicarboxylate transport sensor protein"/>
    <property type="match status" value="1"/>
</dbReference>
<keyword evidence="6" id="KW-0597">Phosphoprotein</keyword>
<evidence type="ECO:0000313" key="19">
    <source>
        <dbReference type="Proteomes" id="UP000252479"/>
    </source>
</evidence>
<dbReference type="SMART" id="SM00388">
    <property type="entry name" value="HisKA"/>
    <property type="match status" value="1"/>
</dbReference>
<evidence type="ECO:0000256" key="16">
    <source>
        <dbReference type="SAM" id="Phobius"/>
    </source>
</evidence>
<dbReference type="InterPro" id="IPR036890">
    <property type="entry name" value="HATPase_C_sf"/>
</dbReference>
<dbReference type="SUPFAM" id="SSF47384">
    <property type="entry name" value="Homodimeric domain of signal transducing histidine kinase"/>
    <property type="match status" value="1"/>
</dbReference>
<dbReference type="PANTHER" id="PTHR43065:SF46">
    <property type="entry name" value="C4-DICARBOXYLATE TRANSPORT SENSOR PROTEIN DCTB"/>
    <property type="match status" value="1"/>
</dbReference>
<keyword evidence="8 16" id="KW-0812">Transmembrane</keyword>
<comment type="subcellular location">
    <subcellularLocation>
        <location evidence="2">Cell inner membrane</location>
        <topology evidence="2">Multi-pass membrane protein</topology>
    </subcellularLocation>
</comment>
<reference evidence="18 19" key="1">
    <citation type="journal article" date="2017" name="Elife">
        <title>Extensive horizontal gene transfer in cheese-associated bacteria.</title>
        <authorList>
            <person name="Bonham K.S."/>
            <person name="Wolfe B.E."/>
            <person name="Dutton R.J."/>
        </authorList>
    </citation>
    <scope>NUCLEOTIDE SEQUENCE [LARGE SCALE GENOMIC DNA]</scope>
    <source>
        <strain evidence="18 19">JB196</strain>
    </source>
</reference>
<dbReference type="GeneID" id="303188149"/>
<evidence type="ECO:0000256" key="4">
    <source>
        <dbReference type="ARBA" id="ARBA00022475"/>
    </source>
</evidence>
<dbReference type="Proteomes" id="UP000252479">
    <property type="component" value="Unassembled WGS sequence"/>
</dbReference>
<keyword evidence="10 18" id="KW-0418">Kinase</keyword>
<evidence type="ECO:0000256" key="6">
    <source>
        <dbReference type="ARBA" id="ARBA00022553"/>
    </source>
</evidence>
<dbReference type="InterPro" id="IPR003661">
    <property type="entry name" value="HisK_dim/P_dom"/>
</dbReference>
<evidence type="ECO:0000256" key="3">
    <source>
        <dbReference type="ARBA" id="ARBA00012438"/>
    </source>
</evidence>
<keyword evidence="7" id="KW-0808">Transferase</keyword>
<dbReference type="GO" id="GO:0000155">
    <property type="term" value="F:phosphorelay sensor kinase activity"/>
    <property type="evidence" value="ECO:0007669"/>
    <property type="project" value="InterPro"/>
</dbReference>
<dbReference type="GO" id="GO:0005886">
    <property type="term" value="C:plasma membrane"/>
    <property type="evidence" value="ECO:0007669"/>
    <property type="project" value="UniProtKB-SubCell"/>
</dbReference>
<evidence type="ECO:0000256" key="15">
    <source>
        <dbReference type="ARBA" id="ARBA00073143"/>
    </source>
</evidence>
<evidence type="ECO:0000256" key="7">
    <source>
        <dbReference type="ARBA" id="ARBA00022679"/>
    </source>
</evidence>
<evidence type="ECO:0000256" key="14">
    <source>
        <dbReference type="ARBA" id="ARBA00023136"/>
    </source>
</evidence>
<keyword evidence="19" id="KW-1185">Reference proteome</keyword>
<sequence length="606" mass="69344">MRKPKRFIVVSFILYFSVAICAVFFSWQHYYQSRLKASDLQLQQFSQHFLTQIEKYAFIPQLLAQNKRLTNTLLDIENTSQLNNTNRYLEQINQLVNTSDIYLIDQKGNTIAASNWQERVTFIGQNFTFRPYFQVAISGQNSQYFALGSMSGLRGYYYSSPIVHHTEIIGVVVVKIQLSTIEDNWNDTQNSFVVSDNNHIVMMTNQDEWLYKSLIHLPEEQLLKIRRGQRYLDKDISSLDFMGDINTNPVEITINKKPSLFNGFLSISQYLPKQDLNVRILIPKMLILWDVLNVLLTLTLVSILLFLVVMFYRQRKSRLLQIERIRSQAKQELEFQVLERTSELHGEIRTRIDTENTLRRTQNELIQTAKLAVLGQMSASISHELNNPLAAIRSFSDNARQFLLKQDNEKVQQNLERISDLTVRMAKISQQLKHFAQRTSTHDLINSSINAVIKSADELMQPELKVHNVTLQLLIPAQTVTAKINTIALEQVLINTITNAIHAVSGQHSKIIELELLEQKGHVLIHIRDNGCGISHEQLDHLFEPFYTSKQNGLGLGLSISQQIMQSMKGSISAKNKEAGGAQFTLTIPKNGKPSNIDPTNNNIPP</sequence>
<dbReference type="RefSeq" id="WP_086960892.1">
    <property type="nucleotide sequence ID" value="NZ_AP018680.1"/>
</dbReference>
<dbReference type="InterPro" id="IPR004358">
    <property type="entry name" value="Sig_transdc_His_kin-like_C"/>
</dbReference>
<dbReference type="CDD" id="cd00082">
    <property type="entry name" value="HisKA"/>
    <property type="match status" value="1"/>
</dbReference>
<dbReference type="Pfam" id="PF00512">
    <property type="entry name" value="HisKA"/>
    <property type="match status" value="1"/>
</dbReference>
<dbReference type="PROSITE" id="PS50109">
    <property type="entry name" value="HIS_KIN"/>
    <property type="match status" value="1"/>
</dbReference>
<evidence type="ECO:0000256" key="12">
    <source>
        <dbReference type="ARBA" id="ARBA00022989"/>
    </source>
</evidence>
<dbReference type="OrthoDB" id="9772100at2"/>
<dbReference type="GO" id="GO:0005524">
    <property type="term" value="F:ATP binding"/>
    <property type="evidence" value="ECO:0007669"/>
    <property type="project" value="UniProtKB-KW"/>
</dbReference>
<dbReference type="AlphaFoldDB" id="A0A368LLZ6"/>
<name>A0A368LLZ6_9VIBR</name>
<dbReference type="InterPro" id="IPR003594">
    <property type="entry name" value="HATPase_dom"/>
</dbReference>
<feature type="transmembrane region" description="Helical" evidence="16">
    <location>
        <begin position="7"/>
        <end position="27"/>
    </location>
</feature>
<dbReference type="EMBL" id="QPGL01000001">
    <property type="protein sequence ID" value="RCS72914.1"/>
    <property type="molecule type" value="Genomic_DNA"/>
</dbReference>
<comment type="catalytic activity">
    <reaction evidence="1">
        <text>ATP + protein L-histidine = ADP + protein N-phospho-L-histidine.</text>
        <dbReference type="EC" id="2.7.13.3"/>
    </reaction>
</comment>
<dbReference type="InterPro" id="IPR005467">
    <property type="entry name" value="His_kinase_dom"/>
</dbReference>
<evidence type="ECO:0000313" key="18">
    <source>
        <dbReference type="EMBL" id="RCS72914.1"/>
    </source>
</evidence>
<proteinExistence type="predicted"/>
<dbReference type="SUPFAM" id="SSF103190">
    <property type="entry name" value="Sensory domain-like"/>
    <property type="match status" value="1"/>
</dbReference>
<protein>
    <recommendedName>
        <fullName evidence="15">C4-dicarboxylate transport sensor protein DctB</fullName>
        <ecNumber evidence="3">2.7.13.3</ecNumber>
    </recommendedName>
</protein>
<dbReference type="PRINTS" id="PR00344">
    <property type="entry name" value="BCTRLSENSOR"/>
</dbReference>
<feature type="transmembrane region" description="Helical" evidence="16">
    <location>
        <begin position="286"/>
        <end position="312"/>
    </location>
</feature>
<dbReference type="SUPFAM" id="SSF55874">
    <property type="entry name" value="ATPase domain of HSP90 chaperone/DNA topoisomerase II/histidine kinase"/>
    <property type="match status" value="1"/>
</dbReference>
<dbReference type="PIRSF" id="PIRSF036431">
    <property type="entry name" value="STHK_DctB"/>
    <property type="match status" value="1"/>
</dbReference>
<dbReference type="EC" id="2.7.13.3" evidence="3"/>
<feature type="domain" description="Histidine kinase" evidence="17">
    <location>
        <begin position="380"/>
        <end position="592"/>
    </location>
</feature>
<keyword evidence="11" id="KW-0067">ATP-binding</keyword>
<keyword evidence="5" id="KW-0997">Cell inner membrane</keyword>
<evidence type="ECO:0000256" key="1">
    <source>
        <dbReference type="ARBA" id="ARBA00000085"/>
    </source>
</evidence>
<accession>A0A368LLZ6</accession>
<dbReference type="InterPro" id="IPR029151">
    <property type="entry name" value="Sensor-like_sf"/>
</dbReference>
<gene>
    <name evidence="18" type="ORF">CIK83_04425</name>
</gene>
<keyword evidence="9" id="KW-0547">Nucleotide-binding</keyword>
<dbReference type="InterPro" id="IPR017055">
    <property type="entry name" value="Sig_transdc_His_kinase_DctB"/>
</dbReference>
<keyword evidence="12 16" id="KW-1133">Transmembrane helix</keyword>
<dbReference type="InterPro" id="IPR036097">
    <property type="entry name" value="HisK_dim/P_sf"/>
</dbReference>
<evidence type="ECO:0000256" key="11">
    <source>
        <dbReference type="ARBA" id="ARBA00022840"/>
    </source>
</evidence>
<dbReference type="Pfam" id="PF02518">
    <property type="entry name" value="HATPase_c"/>
    <property type="match status" value="1"/>
</dbReference>
<dbReference type="CDD" id="cd00075">
    <property type="entry name" value="HATPase"/>
    <property type="match status" value="1"/>
</dbReference>
<dbReference type="Gene3D" id="1.10.287.130">
    <property type="match status" value="1"/>
</dbReference>